<sequence length="499" mass="55968">MKTDHFWNSEVQVQRFITDLNHRETKDDGDSEKDAPSQTANILGERLKALPPEILAEIFFWCTPSAGSQEHFSNKAALTISHVCSHWRNLAIATPRLWTYTKIPVLQHKIEPTLALLQLYLERAKRCVVFIDIDFVDVWTYYRPVLSLFEDIVSEVKKMRPPEDIEDSFLATHLEASSTEDRPYREEWYFWSARPLSSSKLIQPSPEKSSSHIGKSDVSQRASITLRAFRLAVGSFVLEPYLPQTSSLTYLVLRDMNNYTNLTPHTAALILSAFPLLVHCTLHIDFTDAGILPGEGAVNMQHLMSLSLSWADWVDTGSLIDTLTAPALRELELVGRVPDVATQDGHWSHLTRLLARNRPRLEHLILEQIDLFHVPILPALALLSNLQGLWLDDCLIDDEIVRGLGPTISNGLRTFVGIDCYRLDACVLADVVKAATEGRSTDLPPLSVYVDGTDPLSVEELINIQKGGPSLKEFNIGPKSMPLELVAENESTEEEPSSS</sequence>
<dbReference type="InterPro" id="IPR032675">
    <property type="entry name" value="LRR_dom_sf"/>
</dbReference>
<reference evidence="1 2" key="1">
    <citation type="journal article" date="2017" name="Mol. Ecol.">
        <title>Comparative and population genomic landscape of Phellinus noxius: A hypervariable fungus causing root rot in trees.</title>
        <authorList>
            <person name="Chung C.L."/>
            <person name="Lee T.J."/>
            <person name="Akiba M."/>
            <person name="Lee H.H."/>
            <person name="Kuo T.H."/>
            <person name="Liu D."/>
            <person name="Ke H.M."/>
            <person name="Yokoi T."/>
            <person name="Roa M.B."/>
            <person name="Lu M.J."/>
            <person name="Chang Y.Y."/>
            <person name="Ann P.J."/>
            <person name="Tsai J.N."/>
            <person name="Chen C.Y."/>
            <person name="Tzean S.S."/>
            <person name="Ota Y."/>
            <person name="Hattori T."/>
            <person name="Sahashi N."/>
            <person name="Liou R.F."/>
            <person name="Kikuchi T."/>
            <person name="Tsai I.J."/>
        </authorList>
    </citation>
    <scope>NUCLEOTIDE SEQUENCE [LARGE SCALE GENOMIC DNA]</scope>
    <source>
        <strain evidence="1 2">FFPRI411160</strain>
    </source>
</reference>
<dbReference type="Gene3D" id="3.80.10.10">
    <property type="entry name" value="Ribonuclease Inhibitor"/>
    <property type="match status" value="1"/>
</dbReference>
<dbReference type="OrthoDB" id="2269034at2759"/>
<keyword evidence="2" id="KW-1185">Reference proteome</keyword>
<dbReference type="Proteomes" id="UP000217199">
    <property type="component" value="Unassembled WGS sequence"/>
</dbReference>
<organism evidence="1 2">
    <name type="scientific">Pyrrhoderma noxium</name>
    <dbReference type="NCBI Taxonomy" id="2282107"/>
    <lineage>
        <taxon>Eukaryota</taxon>
        <taxon>Fungi</taxon>
        <taxon>Dikarya</taxon>
        <taxon>Basidiomycota</taxon>
        <taxon>Agaricomycotina</taxon>
        <taxon>Agaricomycetes</taxon>
        <taxon>Hymenochaetales</taxon>
        <taxon>Hymenochaetaceae</taxon>
        <taxon>Pyrrhoderma</taxon>
    </lineage>
</organism>
<evidence type="ECO:0000313" key="2">
    <source>
        <dbReference type="Proteomes" id="UP000217199"/>
    </source>
</evidence>
<dbReference type="SUPFAM" id="SSF52047">
    <property type="entry name" value="RNI-like"/>
    <property type="match status" value="1"/>
</dbReference>
<dbReference type="AlphaFoldDB" id="A0A286UV23"/>
<dbReference type="EMBL" id="NBII01000001">
    <property type="protein sequence ID" value="PAV23439.1"/>
    <property type="molecule type" value="Genomic_DNA"/>
</dbReference>
<dbReference type="Gene3D" id="1.20.1280.50">
    <property type="match status" value="1"/>
</dbReference>
<accession>A0A286UV23</accession>
<dbReference type="InParanoid" id="A0A286UV23"/>
<evidence type="ECO:0000313" key="1">
    <source>
        <dbReference type="EMBL" id="PAV23439.1"/>
    </source>
</evidence>
<proteinExistence type="predicted"/>
<comment type="caution">
    <text evidence="1">The sequence shown here is derived from an EMBL/GenBank/DDBJ whole genome shotgun (WGS) entry which is preliminary data.</text>
</comment>
<protein>
    <submittedName>
        <fullName evidence="1">Uncharacterized protein</fullName>
    </submittedName>
</protein>
<name>A0A286UV23_9AGAM</name>
<gene>
    <name evidence="1" type="ORF">PNOK_0050700</name>
</gene>